<dbReference type="GO" id="GO:0008610">
    <property type="term" value="P:lipid biosynthetic process"/>
    <property type="evidence" value="ECO:0007669"/>
    <property type="project" value="InterPro"/>
</dbReference>
<comment type="caution">
    <text evidence="7">The sequence shown here is derived from an EMBL/GenBank/DDBJ whole genome shotgun (WGS) entry which is preliminary data.</text>
</comment>
<dbReference type="PANTHER" id="PTHR43667:SF1">
    <property type="entry name" value="CYCLOPROPANE-FATTY-ACYL-PHOSPHOLIPID SYNTHASE"/>
    <property type="match status" value="1"/>
</dbReference>
<dbReference type="OrthoDB" id="9782855at2"/>
<evidence type="ECO:0000256" key="2">
    <source>
        <dbReference type="ARBA" id="ARBA00022603"/>
    </source>
</evidence>
<dbReference type="InterPro" id="IPR029063">
    <property type="entry name" value="SAM-dependent_MTases_sf"/>
</dbReference>
<dbReference type="SUPFAM" id="SSF53335">
    <property type="entry name" value="S-adenosyl-L-methionine-dependent methyltransferases"/>
    <property type="match status" value="1"/>
</dbReference>
<dbReference type="CDD" id="cd02440">
    <property type="entry name" value="AdoMet_MTases"/>
    <property type="match status" value="1"/>
</dbReference>
<dbReference type="STRING" id="1123069.ruthe_02674"/>
<dbReference type="Proteomes" id="UP000015346">
    <property type="component" value="Unassembled WGS sequence"/>
</dbReference>
<evidence type="ECO:0000256" key="3">
    <source>
        <dbReference type="ARBA" id="ARBA00022679"/>
    </source>
</evidence>
<dbReference type="AlphaFoldDB" id="S9QVY3"/>
<reference evidence="7 8" key="1">
    <citation type="journal article" date="2013" name="Stand. Genomic Sci.">
        <title>Genome sequence of the reddish-pigmented Rubellimicrobium thermophilum type strain (DSM 16684(T)), a member of the Roseobacter clade.</title>
        <authorList>
            <person name="Fiebig A."/>
            <person name="Riedel T."/>
            <person name="Gronow S."/>
            <person name="Petersen J."/>
            <person name="Klenk H.P."/>
            <person name="Goker M."/>
        </authorList>
    </citation>
    <scope>NUCLEOTIDE SEQUENCE [LARGE SCALE GENOMIC DNA]</scope>
    <source>
        <strain evidence="7 8">DSM 16684</strain>
    </source>
</reference>
<keyword evidence="2 7" id="KW-0489">Methyltransferase</keyword>
<dbReference type="HOGENOM" id="CLU_026434_6_1_5"/>
<evidence type="ECO:0000256" key="1">
    <source>
        <dbReference type="ARBA" id="ARBA00010815"/>
    </source>
</evidence>
<evidence type="ECO:0000259" key="6">
    <source>
        <dbReference type="Pfam" id="PF25371"/>
    </source>
</evidence>
<evidence type="ECO:0000313" key="7">
    <source>
        <dbReference type="EMBL" id="EPX83722.1"/>
    </source>
</evidence>
<dbReference type="Pfam" id="PF25371">
    <property type="entry name" value="DUF7884"/>
    <property type="match status" value="1"/>
</dbReference>
<evidence type="ECO:0000313" key="8">
    <source>
        <dbReference type="Proteomes" id="UP000015346"/>
    </source>
</evidence>
<accession>S9QVY3</accession>
<dbReference type="Gene3D" id="3.40.50.150">
    <property type="entry name" value="Vaccinia Virus protein VP39"/>
    <property type="match status" value="1"/>
</dbReference>
<proteinExistence type="inferred from homology"/>
<evidence type="ECO:0000256" key="4">
    <source>
        <dbReference type="ARBA" id="ARBA00022691"/>
    </source>
</evidence>
<dbReference type="PANTHER" id="PTHR43667">
    <property type="entry name" value="CYCLOPROPANE-FATTY-ACYL-PHOSPHOLIPID SYNTHASE"/>
    <property type="match status" value="1"/>
</dbReference>
<dbReference type="PIRSF" id="PIRSF003085">
    <property type="entry name" value="CMAS"/>
    <property type="match status" value="1"/>
</dbReference>
<organism evidence="7 8">
    <name type="scientific">Rubellimicrobium thermophilum DSM 16684</name>
    <dbReference type="NCBI Taxonomy" id="1123069"/>
    <lineage>
        <taxon>Bacteria</taxon>
        <taxon>Pseudomonadati</taxon>
        <taxon>Pseudomonadota</taxon>
        <taxon>Alphaproteobacteria</taxon>
        <taxon>Rhodobacterales</taxon>
        <taxon>Roseobacteraceae</taxon>
        <taxon>Rubellimicrobium</taxon>
    </lineage>
</organism>
<dbReference type="EMBL" id="AOLV01000031">
    <property type="protein sequence ID" value="EPX83722.1"/>
    <property type="molecule type" value="Genomic_DNA"/>
</dbReference>
<name>S9QVY3_9RHOB</name>
<dbReference type="EC" id="2.1.1.79" evidence="7"/>
<sequence length="398" mass="45341">MWVGLLDAMLRRLLRQGALVVTMPDGRTRRYGDPAAPATVVRLRDEATVKRLVLNPELALGEAYMDEGLTVEGDDLHGLLEVLVRNTAWDGNPVWLAARRSVATALRHLDQINRRAASRRNVAHHYDISPAVYAMFLDADRQYSCAYWRDPVATLEQAQLDKKRHIARKLMIEPGMRVLDIGCGWGGMALTLAQEFGARVTGITLSREQLTVAQARAAEAGLTGQVEFRLQDYRDVTETFDRIVSVGMFEHVGLPNFGTYFRTVRDRLTPDGVALIHTIGHTGRPGATNPWIARYIFPGGYIPTLSELAPPVERSGLWLADLEVWRLHYALTLRQWHDRFMAHREEVARLLDERFVRMWKFYLVASEQSFRHGRLAVFQLQLARKVDAVPITRDYLYR</sequence>
<keyword evidence="3 7" id="KW-0808">Transferase</keyword>
<dbReference type="RefSeq" id="WP_021098748.1">
    <property type="nucleotide sequence ID" value="NZ_KE557323.1"/>
</dbReference>
<protein>
    <submittedName>
        <fullName evidence="7">Cyclopropane fatty acid synthase</fullName>
        <ecNumber evidence="7">2.1.1.79</ecNumber>
    </submittedName>
</protein>
<evidence type="ECO:0000256" key="5">
    <source>
        <dbReference type="ARBA" id="ARBA00023098"/>
    </source>
</evidence>
<feature type="domain" description="DUF7884" evidence="6">
    <location>
        <begin position="17"/>
        <end position="86"/>
    </location>
</feature>
<keyword evidence="8" id="KW-1185">Reference proteome</keyword>
<keyword evidence="4" id="KW-0949">S-adenosyl-L-methionine</keyword>
<keyword evidence="5" id="KW-0443">Lipid metabolism</keyword>
<dbReference type="Pfam" id="PF02353">
    <property type="entry name" value="CMAS"/>
    <property type="match status" value="1"/>
</dbReference>
<dbReference type="GO" id="GO:0008825">
    <property type="term" value="F:cyclopropane-fatty-acyl-phospholipid synthase activity"/>
    <property type="evidence" value="ECO:0007669"/>
    <property type="project" value="UniProtKB-EC"/>
</dbReference>
<dbReference type="PATRIC" id="fig|1123069.3.peg.2649"/>
<comment type="similarity">
    <text evidence="1">Belongs to the CFA/CMAS family.</text>
</comment>
<dbReference type="InterPro" id="IPR050723">
    <property type="entry name" value="CFA/CMAS"/>
</dbReference>
<dbReference type="InterPro" id="IPR057206">
    <property type="entry name" value="DUF7884"/>
</dbReference>
<dbReference type="InterPro" id="IPR003333">
    <property type="entry name" value="CMAS"/>
</dbReference>
<dbReference type="GO" id="GO:0032259">
    <property type="term" value="P:methylation"/>
    <property type="evidence" value="ECO:0007669"/>
    <property type="project" value="UniProtKB-KW"/>
</dbReference>
<gene>
    <name evidence="7" type="ORF">ruthe_02674</name>
</gene>